<sequence length="474" mass="53840">VSALFSNVSINHIPGERIAGNNTTKYSPRPNHLTESDMEEIKNYPGRVPGEVLTAMDEHIFYLWSFIQGHIIPDKEMVLKKGVKGIIKEIESRLEDASLDKDQKEFLEAALIECRAFLHYVKRHADHFKALASTADDKEEKKDLLDLAQVCSRVPAEPASSFRQALQAVWLAQIATQFDDCSNHSLGRLDRYLYPYYKKDIESGVLTGEEAKELFFEFWLKFNLGYKFQEKSGVKMGFKAEDPENMEIGALDDGEFDVFDSRDGYSWLVLKAINRTHTDDGQTLDIAGLDKDNNDATNELSWLILEAEDELRTFEPKPVIKYTDKTDENFMKKAYEILADGFGLPAITFHKAGVKGFESYRGQFKKEDILNHSHIGCIELGIPGKSYTDPMNAFINLPKILLTTVNNGYYNGKKIGTEMTGPDTWNVLLNNFYTQLEYFVKLYTETMNEAGPFYAGFYSRPLISVFVDGCVDNA</sequence>
<name>A0A0F9B4K8_9ZZZZ</name>
<evidence type="ECO:0000313" key="2">
    <source>
        <dbReference type="EMBL" id="KKL08692.1"/>
    </source>
</evidence>
<dbReference type="PANTHER" id="PTHR43641:SF2">
    <property type="entry name" value="DEHYDRATASE YBIW-RELATED"/>
    <property type="match status" value="1"/>
</dbReference>
<accession>A0A0F9B4K8</accession>
<dbReference type="EMBL" id="LAZR01042780">
    <property type="protein sequence ID" value="KKL08692.1"/>
    <property type="molecule type" value="Genomic_DNA"/>
</dbReference>
<feature type="domain" description="PFL" evidence="1">
    <location>
        <begin position="1"/>
        <end position="474"/>
    </location>
</feature>
<feature type="non-terminal residue" evidence="2">
    <location>
        <position position="474"/>
    </location>
</feature>
<dbReference type="AlphaFoldDB" id="A0A0F9B4K8"/>
<comment type="caution">
    <text evidence="2">The sequence shown here is derived from an EMBL/GenBank/DDBJ whole genome shotgun (WGS) entry which is preliminary data.</text>
</comment>
<dbReference type="PROSITE" id="PS51554">
    <property type="entry name" value="PFL"/>
    <property type="match status" value="1"/>
</dbReference>
<dbReference type="PANTHER" id="PTHR43641">
    <property type="entry name" value="FORMATE ACETYLTRANSFERASE 3-RELATED"/>
    <property type="match status" value="1"/>
</dbReference>
<dbReference type="InterPro" id="IPR051215">
    <property type="entry name" value="GRE"/>
</dbReference>
<evidence type="ECO:0000259" key="1">
    <source>
        <dbReference type="PROSITE" id="PS51554"/>
    </source>
</evidence>
<dbReference type="GO" id="GO:0005829">
    <property type="term" value="C:cytosol"/>
    <property type="evidence" value="ECO:0007669"/>
    <property type="project" value="TreeGrafter"/>
</dbReference>
<dbReference type="SUPFAM" id="SSF51998">
    <property type="entry name" value="PFL-like glycyl radical enzymes"/>
    <property type="match status" value="1"/>
</dbReference>
<organism evidence="2">
    <name type="scientific">marine sediment metagenome</name>
    <dbReference type="NCBI Taxonomy" id="412755"/>
    <lineage>
        <taxon>unclassified sequences</taxon>
        <taxon>metagenomes</taxon>
        <taxon>ecological metagenomes</taxon>
    </lineage>
</organism>
<protein>
    <recommendedName>
        <fullName evidence="1">PFL domain-containing protein</fullName>
    </recommendedName>
</protein>
<proteinExistence type="predicted"/>
<gene>
    <name evidence="2" type="ORF">LCGC14_2573320</name>
</gene>
<dbReference type="GO" id="GO:0003824">
    <property type="term" value="F:catalytic activity"/>
    <property type="evidence" value="ECO:0007669"/>
    <property type="project" value="InterPro"/>
</dbReference>
<reference evidence="2" key="1">
    <citation type="journal article" date="2015" name="Nature">
        <title>Complex archaea that bridge the gap between prokaryotes and eukaryotes.</title>
        <authorList>
            <person name="Spang A."/>
            <person name="Saw J.H."/>
            <person name="Jorgensen S.L."/>
            <person name="Zaremba-Niedzwiedzka K."/>
            <person name="Martijn J."/>
            <person name="Lind A.E."/>
            <person name="van Eijk R."/>
            <person name="Schleper C."/>
            <person name="Guy L."/>
            <person name="Ettema T.J."/>
        </authorList>
    </citation>
    <scope>NUCLEOTIDE SEQUENCE</scope>
</reference>
<feature type="non-terminal residue" evidence="2">
    <location>
        <position position="1"/>
    </location>
</feature>
<dbReference type="Pfam" id="PF02901">
    <property type="entry name" value="PFL-like"/>
    <property type="match status" value="1"/>
</dbReference>
<dbReference type="InterPro" id="IPR004184">
    <property type="entry name" value="PFL_dom"/>
</dbReference>
<dbReference type="Gene3D" id="3.20.70.20">
    <property type="match status" value="1"/>
</dbReference>